<dbReference type="Proteomes" id="UP000799118">
    <property type="component" value="Unassembled WGS sequence"/>
</dbReference>
<feature type="domain" description="CAF17 C-terminal" evidence="6">
    <location>
        <begin position="238"/>
        <end position="327"/>
    </location>
</feature>
<evidence type="ECO:0000313" key="7">
    <source>
        <dbReference type="EMBL" id="KAE9410419.1"/>
    </source>
</evidence>
<keyword evidence="8" id="KW-1185">Reference proteome</keyword>
<evidence type="ECO:0000256" key="1">
    <source>
        <dbReference type="ARBA" id="ARBA00004173"/>
    </source>
</evidence>
<dbReference type="OrthoDB" id="191995at2759"/>
<dbReference type="PANTHER" id="PTHR22602">
    <property type="entry name" value="TRANSFERASE CAF17, MITOCHONDRIAL-RELATED"/>
    <property type="match status" value="1"/>
</dbReference>
<proteinExistence type="inferred from homology"/>
<evidence type="ECO:0000259" key="6">
    <source>
        <dbReference type="Pfam" id="PF25455"/>
    </source>
</evidence>
<dbReference type="InterPro" id="IPR045179">
    <property type="entry name" value="YgfZ/GcvT"/>
</dbReference>
<feature type="compositionally biased region" description="Low complexity" evidence="5">
    <location>
        <begin position="270"/>
        <end position="286"/>
    </location>
</feature>
<evidence type="ECO:0000256" key="2">
    <source>
        <dbReference type="ARBA" id="ARBA00022946"/>
    </source>
</evidence>
<dbReference type="AlphaFoldDB" id="A0A6A4IIV4"/>
<evidence type="ECO:0000256" key="3">
    <source>
        <dbReference type="ARBA" id="ARBA00023128"/>
    </source>
</evidence>
<name>A0A6A4IIV4_9AGAR</name>
<dbReference type="InterPro" id="IPR027266">
    <property type="entry name" value="TrmE/GcvT-like"/>
</dbReference>
<comment type="similarity">
    <text evidence="4">Belongs to the GcvT family. CAF17/IBA57 subfamily.</text>
</comment>
<dbReference type="SUPFAM" id="SSF103025">
    <property type="entry name" value="Folate-binding domain"/>
    <property type="match status" value="1"/>
</dbReference>
<protein>
    <submittedName>
        <fullName evidence="7">Aminomethyltransferase folate-binding domain-containing protein</fullName>
    </submittedName>
</protein>
<keyword evidence="2" id="KW-0809">Transit peptide</keyword>
<feature type="compositionally biased region" description="Basic and acidic residues" evidence="5">
    <location>
        <begin position="249"/>
        <end position="269"/>
    </location>
</feature>
<reference evidence="7" key="1">
    <citation type="journal article" date="2019" name="Environ. Microbiol.">
        <title>Fungal ecological strategies reflected in gene transcription - a case study of two litter decomposers.</title>
        <authorList>
            <person name="Barbi F."/>
            <person name="Kohler A."/>
            <person name="Barry K."/>
            <person name="Baskaran P."/>
            <person name="Daum C."/>
            <person name="Fauchery L."/>
            <person name="Ihrmark K."/>
            <person name="Kuo A."/>
            <person name="LaButti K."/>
            <person name="Lipzen A."/>
            <person name="Morin E."/>
            <person name="Grigoriev I.V."/>
            <person name="Henrissat B."/>
            <person name="Lindahl B."/>
            <person name="Martin F."/>
        </authorList>
    </citation>
    <scope>NUCLEOTIDE SEQUENCE</scope>
    <source>
        <strain evidence="7">JB14</strain>
    </source>
</reference>
<evidence type="ECO:0000256" key="5">
    <source>
        <dbReference type="SAM" id="MobiDB-lite"/>
    </source>
</evidence>
<dbReference type="NCBIfam" id="TIGR03317">
    <property type="entry name" value="ygfZ_signature"/>
    <property type="match status" value="1"/>
</dbReference>
<dbReference type="InterPro" id="IPR017703">
    <property type="entry name" value="YgfZ/GCV_T_CS"/>
</dbReference>
<dbReference type="EMBL" id="ML769385">
    <property type="protein sequence ID" value="KAE9410419.1"/>
    <property type="molecule type" value="Genomic_DNA"/>
</dbReference>
<dbReference type="GO" id="GO:0005759">
    <property type="term" value="C:mitochondrial matrix"/>
    <property type="evidence" value="ECO:0007669"/>
    <property type="project" value="TreeGrafter"/>
</dbReference>
<sequence>MPPPKLPPAVRNILPTGPSIARLSSRSVLSVSGSQAPEFLHGILASAIPTSTRPFFSAFLNAQGPSNGRPAYLLEYDSHPSEGPSFHDLLKRYVLRAKVKIRDASQEYDSWAAWNSTQDTEWETRRNWHFAESGAIEPVWPKASEEWPWGSQEHIIRDRRAVGMGHRLLVRKGDQLPQDAYDLHRILHGVPEGHLDIVPNVAFPMDSNLDVMGAVDFRKGCYVGQELTVRTYHKGVIRKRTMPVLIQSHESRSSEPEDVHETFASDLDIRPSITSGGSGPRPRGSGKLLSTSHGIGLALLRAEHLNFTSENGTSWSVIPWWPEWWPQRQ</sequence>
<keyword evidence="3" id="KW-0496">Mitochondrion</keyword>
<evidence type="ECO:0000256" key="4">
    <source>
        <dbReference type="ARBA" id="ARBA00093447"/>
    </source>
</evidence>
<dbReference type="Pfam" id="PF25455">
    <property type="entry name" value="Beta-barrel_CAF17_C"/>
    <property type="match status" value="1"/>
</dbReference>
<evidence type="ECO:0000313" key="8">
    <source>
        <dbReference type="Proteomes" id="UP000799118"/>
    </source>
</evidence>
<feature type="region of interest" description="Disordered" evidence="5">
    <location>
        <begin position="248"/>
        <end position="287"/>
    </location>
</feature>
<dbReference type="InterPro" id="IPR057460">
    <property type="entry name" value="CAF17_C"/>
</dbReference>
<gene>
    <name evidence="7" type="ORF">BT96DRAFT_961844</name>
</gene>
<comment type="subcellular location">
    <subcellularLocation>
        <location evidence="1">Mitochondrion</location>
    </subcellularLocation>
</comment>
<organism evidence="7 8">
    <name type="scientific">Gymnopus androsaceus JB14</name>
    <dbReference type="NCBI Taxonomy" id="1447944"/>
    <lineage>
        <taxon>Eukaryota</taxon>
        <taxon>Fungi</taxon>
        <taxon>Dikarya</taxon>
        <taxon>Basidiomycota</taxon>
        <taxon>Agaricomycotina</taxon>
        <taxon>Agaricomycetes</taxon>
        <taxon>Agaricomycetidae</taxon>
        <taxon>Agaricales</taxon>
        <taxon>Marasmiineae</taxon>
        <taxon>Omphalotaceae</taxon>
        <taxon>Gymnopus</taxon>
    </lineage>
</organism>
<dbReference type="GO" id="GO:0016226">
    <property type="term" value="P:iron-sulfur cluster assembly"/>
    <property type="evidence" value="ECO:0007669"/>
    <property type="project" value="TreeGrafter"/>
</dbReference>
<accession>A0A6A4IIV4</accession>
<dbReference type="PANTHER" id="PTHR22602:SF0">
    <property type="entry name" value="TRANSFERASE CAF17, MITOCHONDRIAL-RELATED"/>
    <property type="match status" value="1"/>
</dbReference>
<dbReference type="Gene3D" id="3.30.1360.120">
    <property type="entry name" value="Probable tRNA modification gtpase trme, domain 1"/>
    <property type="match status" value="1"/>
</dbReference>